<evidence type="ECO:0000313" key="3">
    <source>
        <dbReference type="Proteomes" id="UP000296049"/>
    </source>
</evidence>
<reference evidence="3" key="1">
    <citation type="journal article" date="2013" name="Nat. Genet.">
        <title>The duck genome and transcriptome provide insight into an avian influenza virus reservoir species.</title>
        <authorList>
            <person name="Huang Y."/>
            <person name="Li Y."/>
            <person name="Burt D.W."/>
            <person name="Chen H."/>
            <person name="Zhang Y."/>
            <person name="Qian W."/>
            <person name="Kim H."/>
            <person name="Gan S."/>
            <person name="Zhao Y."/>
            <person name="Li J."/>
            <person name="Yi K."/>
            <person name="Feng H."/>
            <person name="Zhu P."/>
            <person name="Li B."/>
            <person name="Liu Q."/>
            <person name="Fairley S."/>
            <person name="Magor K.E."/>
            <person name="Du Z."/>
            <person name="Hu X."/>
            <person name="Goodman L."/>
            <person name="Tafer H."/>
            <person name="Vignal A."/>
            <person name="Lee T."/>
            <person name="Kim K.W."/>
            <person name="Sheng Z."/>
            <person name="An Y."/>
            <person name="Searle S."/>
            <person name="Herrero J."/>
            <person name="Groenen M.A."/>
            <person name="Crooijmans R.P."/>
            <person name="Faraut T."/>
            <person name="Cai Q."/>
            <person name="Webster R.G."/>
            <person name="Aldridge J.R."/>
            <person name="Warren W.C."/>
            <person name="Bartschat S."/>
            <person name="Kehr S."/>
            <person name="Marz M."/>
            <person name="Stadler P.F."/>
            <person name="Smith J."/>
            <person name="Kraus R.H."/>
            <person name="Zhao Y."/>
            <person name="Ren L."/>
            <person name="Fei J."/>
            <person name="Morisson M."/>
            <person name="Kaiser P."/>
            <person name="Griffin D.K."/>
            <person name="Rao M."/>
            <person name="Pitel F."/>
            <person name="Wang J."/>
            <person name="Li N."/>
        </authorList>
    </citation>
    <scope>NUCLEOTIDE SEQUENCE [LARGE SCALE GENOMIC DNA]</scope>
</reference>
<protein>
    <submittedName>
        <fullName evidence="2">Uncharacterized protein</fullName>
    </submittedName>
</protein>
<evidence type="ECO:0000256" key="1">
    <source>
        <dbReference type="SAM" id="MobiDB-lite"/>
    </source>
</evidence>
<feature type="region of interest" description="Disordered" evidence="1">
    <location>
        <begin position="335"/>
        <end position="356"/>
    </location>
</feature>
<accession>R0LA05</accession>
<organism evidence="2 3">
    <name type="scientific">Anas platyrhynchos</name>
    <name type="common">Mallard</name>
    <name type="synonym">Anas boschas</name>
    <dbReference type="NCBI Taxonomy" id="8839"/>
    <lineage>
        <taxon>Eukaryota</taxon>
        <taxon>Metazoa</taxon>
        <taxon>Chordata</taxon>
        <taxon>Craniata</taxon>
        <taxon>Vertebrata</taxon>
        <taxon>Euteleostomi</taxon>
        <taxon>Archelosauria</taxon>
        <taxon>Archosauria</taxon>
        <taxon>Dinosauria</taxon>
        <taxon>Saurischia</taxon>
        <taxon>Theropoda</taxon>
        <taxon>Coelurosauria</taxon>
        <taxon>Aves</taxon>
        <taxon>Neognathae</taxon>
        <taxon>Galloanserae</taxon>
        <taxon>Anseriformes</taxon>
        <taxon>Anatidae</taxon>
        <taxon>Anatinae</taxon>
        <taxon>Anas</taxon>
    </lineage>
</organism>
<gene>
    <name evidence="2" type="ORF">Anapl_11071</name>
</gene>
<keyword evidence="3" id="KW-1185">Reference proteome</keyword>
<name>R0LA05_ANAPL</name>
<proteinExistence type="predicted"/>
<evidence type="ECO:0000313" key="2">
    <source>
        <dbReference type="EMBL" id="EOB02479.1"/>
    </source>
</evidence>
<dbReference type="EMBL" id="KB742959">
    <property type="protein sequence ID" value="EOB02479.1"/>
    <property type="molecule type" value="Genomic_DNA"/>
</dbReference>
<dbReference type="Proteomes" id="UP000296049">
    <property type="component" value="Unassembled WGS sequence"/>
</dbReference>
<dbReference type="AlphaFoldDB" id="R0LA05"/>
<sequence>MPSQSPVDAGHGMEVPELPPVRFHFTPHEGPVPPLCGCCCCSHTILQEFLQVPAAISTILSIASQGLSPTLSSWKPGPTQRPRTSCSTPGGYCPERCNRQLQCSSSQERESMKQQHHFPRRKGPLSKIKLRHNVLVSHLRFPVPAQAKPAHRFLGVRPHAPCPPPPSGLSSEPRAIGVWIPTGPFGVQQQPQENTAPSAAGWVIASQQRRRELQRFLLHPSGKLSFTCKFSRMTISAGQLVQYQQGTSTLLHRMLQLESTAASPAKTHSRDVPPAQELGTKAASLCTAAGIPHRQHNLLLAMGLSTFPAQPLARAQPHKKGSGFEHRLTDSLPTPTSASAKCAYPSPSTSSLSCKSQKFTARDQTAEDKSKKPFLRKVQPKKLLWAQILSYFLISFYPSSELWRCKQDTLNCLAPSKSKGERLLPTDFPRYRQPPPSLSQFPTAAPGLLQSSHLPLQHCEQGWVKPFEQVLAMYTSVAKEQLLMDIVPISFPAPCLSYSSVGPTG</sequence>
<feature type="compositionally biased region" description="Low complexity" evidence="1">
    <location>
        <begin position="346"/>
        <end position="356"/>
    </location>
</feature>